<feature type="region of interest" description="Disordered" evidence="1">
    <location>
        <begin position="1"/>
        <end position="23"/>
    </location>
</feature>
<evidence type="ECO:0000313" key="2">
    <source>
        <dbReference type="EMBL" id="PWI75011.1"/>
    </source>
</evidence>
<feature type="region of interest" description="Disordered" evidence="1">
    <location>
        <begin position="227"/>
        <end position="278"/>
    </location>
</feature>
<feature type="compositionally biased region" description="Acidic residues" evidence="1">
    <location>
        <begin position="105"/>
        <end position="114"/>
    </location>
</feature>
<feature type="region of interest" description="Disordered" evidence="1">
    <location>
        <begin position="62"/>
        <end position="157"/>
    </location>
</feature>
<dbReference type="AlphaFoldDB" id="A0A2U3EKH9"/>
<gene>
    <name evidence="2" type="ORF">PCL_08325</name>
</gene>
<feature type="compositionally biased region" description="Basic and acidic residues" evidence="1">
    <location>
        <begin position="62"/>
        <end position="72"/>
    </location>
</feature>
<dbReference type="EMBL" id="LCWV01000003">
    <property type="protein sequence ID" value="PWI75011.1"/>
    <property type="molecule type" value="Genomic_DNA"/>
</dbReference>
<evidence type="ECO:0000256" key="1">
    <source>
        <dbReference type="SAM" id="MobiDB-lite"/>
    </source>
</evidence>
<feature type="region of interest" description="Disordered" evidence="1">
    <location>
        <begin position="601"/>
        <end position="644"/>
    </location>
</feature>
<protein>
    <submittedName>
        <fullName evidence="2">Uncharacterized protein</fullName>
    </submittedName>
</protein>
<proteinExistence type="predicted"/>
<feature type="compositionally biased region" description="Polar residues" evidence="1">
    <location>
        <begin position="119"/>
        <end position="132"/>
    </location>
</feature>
<name>A0A2U3EKH9_PURLI</name>
<reference evidence="2 3" key="1">
    <citation type="journal article" date="2016" name="Front. Microbiol.">
        <title>Genome and transcriptome sequences reveal the specific parasitism of the nematophagous Purpureocillium lilacinum 36-1.</title>
        <authorList>
            <person name="Xie J."/>
            <person name="Li S."/>
            <person name="Mo C."/>
            <person name="Xiao X."/>
            <person name="Peng D."/>
            <person name="Wang G."/>
            <person name="Xiao Y."/>
        </authorList>
    </citation>
    <scope>NUCLEOTIDE SEQUENCE [LARGE SCALE GENOMIC DNA]</scope>
    <source>
        <strain evidence="2 3">36-1</strain>
    </source>
</reference>
<feature type="region of interest" description="Disordered" evidence="1">
    <location>
        <begin position="318"/>
        <end position="343"/>
    </location>
</feature>
<accession>A0A2U3EKH9</accession>
<organism evidence="2 3">
    <name type="scientific">Purpureocillium lilacinum</name>
    <name type="common">Paecilomyces lilacinus</name>
    <dbReference type="NCBI Taxonomy" id="33203"/>
    <lineage>
        <taxon>Eukaryota</taxon>
        <taxon>Fungi</taxon>
        <taxon>Dikarya</taxon>
        <taxon>Ascomycota</taxon>
        <taxon>Pezizomycotina</taxon>
        <taxon>Sordariomycetes</taxon>
        <taxon>Hypocreomycetidae</taxon>
        <taxon>Hypocreales</taxon>
        <taxon>Ophiocordycipitaceae</taxon>
        <taxon>Purpureocillium</taxon>
    </lineage>
</organism>
<comment type="caution">
    <text evidence="2">The sequence shown here is derived from an EMBL/GenBank/DDBJ whole genome shotgun (WGS) entry which is preliminary data.</text>
</comment>
<sequence>MKSFAQHGPGEIGVGPRRERAGATEAEISVKGTVNVDGRRCVCQSVFLSHLVCAGGVWARDRSRTGGRRETGDEGEGGRGGSMDGEAKACCRGRTGGGKGKQEQDAEEDDEEEGGCACTPSSSGTWRSTRTALSPPLPPSRGCQLVPPAPAPAPAPAGDSHLSVMGMVVVSSAGGPFRSYPRLHFPPHLSGPSLPFFLLGVAGWLASLDPPGRGPLTGFVPLARYGTPKPFRPRTAPGRREHPCRGMNGARGRHRQLEGAMPGSGDSPGPGRGRPTVSGCWLRLRRPLSGRWREVLEGVAALRPRPNEWAGWANALDRSTSAGEPHASPSRTRQSQALAFRPAQGQSVQVGFCRSHRAREKSLFPPPLLCSSGGRRLAIAFPLQQFCHAFESSPACRGLIPSLATISTAGCWTALREGKKQKGIWSKRGCKMTDRANSRVQAKQQPADHPGRVEAVRSTTENCMPCRRYESRPQDAQGCRTVPRPTRCTRLAVAVAVAFALHMLVALWFGFAPIERPDRLAGQCSAHKRLHGTPSLHCWLLTLVGHARPDSAVRPSPNFAGAFCDRHVGKAARFGTRCTSYSRVCLASPALVSFVRCSGASPATQHRGRPPSWATRHWTGEATRKRPGPVADSPTIDPGRGAVHSPGSVLPRLACLAVRLPLAPSTVRSVSGTGTLRKRGASWDPWPGSQLIAAIPCQSCPRKPGAATGVAPDVRRRLSPEANNMATDPVHFLIFGTKQRLAAIGRQFRLACGGCGLVPRRGRGLDRDVGDEPLNRLSCYRLSTVTECVALSKRQAGGVGFLDPDLAPTPKIRTLRAAMALSTTRLLRRKVPAARSLIRALERRRYLLRDTKGREMPCSLPIPEFVAATAFVRGEPWFFAIPPTPRFIFMEKHKVAPGPPQLHYHGSLVAGLLRRRGARVNLVKDQSVVEEPHGPPSALMRRHLQFT</sequence>
<evidence type="ECO:0000313" key="3">
    <source>
        <dbReference type="Proteomes" id="UP000245956"/>
    </source>
</evidence>
<dbReference type="Proteomes" id="UP000245956">
    <property type="component" value="Unassembled WGS sequence"/>
</dbReference>